<proteinExistence type="predicted"/>
<reference evidence="6 7" key="1">
    <citation type="journal article" date="2015" name="Genome Announc.">
        <title>Expanding the biotechnology potential of lactobacilli through comparative genomics of 213 strains and associated genera.</title>
        <authorList>
            <person name="Sun Z."/>
            <person name="Harris H.M."/>
            <person name="McCann A."/>
            <person name="Guo C."/>
            <person name="Argimon S."/>
            <person name="Zhang W."/>
            <person name="Yang X."/>
            <person name="Jeffery I.B."/>
            <person name="Cooney J.C."/>
            <person name="Kagawa T.F."/>
            <person name="Liu W."/>
            <person name="Song Y."/>
            <person name="Salvetti E."/>
            <person name="Wrobel A."/>
            <person name="Rasinkangas P."/>
            <person name="Parkhill J."/>
            <person name="Rea M.C."/>
            <person name="O'Sullivan O."/>
            <person name="Ritari J."/>
            <person name="Douillard F.P."/>
            <person name="Paul Ross R."/>
            <person name="Yang R."/>
            <person name="Briner A.E."/>
            <person name="Felis G.E."/>
            <person name="de Vos W.M."/>
            <person name="Barrangou R."/>
            <person name="Klaenhammer T.R."/>
            <person name="Caufield P.W."/>
            <person name="Cui Y."/>
            <person name="Zhang H."/>
            <person name="O'Toole P.W."/>
        </authorList>
    </citation>
    <scope>NUCLEOTIDE SEQUENCE [LARGE SCALE GENOMIC DNA]</scope>
    <source>
        <strain evidence="6 7">DSM 20719</strain>
    </source>
</reference>
<protein>
    <submittedName>
        <fullName evidence="6">Transcriptional regulator RpiR family protein</fullName>
    </submittedName>
</protein>
<evidence type="ECO:0000313" key="7">
    <source>
        <dbReference type="Proteomes" id="UP000050823"/>
    </source>
</evidence>
<keyword evidence="1" id="KW-0805">Transcription regulation</keyword>
<dbReference type="InterPro" id="IPR036388">
    <property type="entry name" value="WH-like_DNA-bd_sf"/>
</dbReference>
<dbReference type="SUPFAM" id="SSF46689">
    <property type="entry name" value="Homeodomain-like"/>
    <property type="match status" value="1"/>
</dbReference>
<evidence type="ECO:0000256" key="1">
    <source>
        <dbReference type="ARBA" id="ARBA00023015"/>
    </source>
</evidence>
<dbReference type="InterPro" id="IPR001347">
    <property type="entry name" value="SIS_dom"/>
</dbReference>
<dbReference type="Proteomes" id="UP000050823">
    <property type="component" value="Unassembled WGS sequence"/>
</dbReference>
<dbReference type="PROSITE" id="PS51464">
    <property type="entry name" value="SIS"/>
    <property type="match status" value="1"/>
</dbReference>
<dbReference type="EMBL" id="AYZB01000072">
    <property type="protein sequence ID" value="KRM20545.1"/>
    <property type="molecule type" value="Genomic_DNA"/>
</dbReference>
<dbReference type="GO" id="GO:0097367">
    <property type="term" value="F:carbohydrate derivative binding"/>
    <property type="evidence" value="ECO:0007669"/>
    <property type="project" value="InterPro"/>
</dbReference>
<gene>
    <name evidence="6" type="ORF">FC90_GL000149</name>
</gene>
<dbReference type="Gene3D" id="1.10.10.10">
    <property type="entry name" value="Winged helix-like DNA-binding domain superfamily/Winged helix DNA-binding domain"/>
    <property type="match status" value="1"/>
</dbReference>
<dbReference type="PANTHER" id="PTHR30514">
    <property type="entry name" value="GLUCOKINASE"/>
    <property type="match status" value="1"/>
</dbReference>
<keyword evidence="2" id="KW-0238">DNA-binding</keyword>
<dbReference type="GO" id="GO:1901135">
    <property type="term" value="P:carbohydrate derivative metabolic process"/>
    <property type="evidence" value="ECO:0007669"/>
    <property type="project" value="InterPro"/>
</dbReference>
<evidence type="ECO:0000256" key="3">
    <source>
        <dbReference type="ARBA" id="ARBA00023163"/>
    </source>
</evidence>
<dbReference type="Gene3D" id="3.40.50.10490">
    <property type="entry name" value="Glucose-6-phosphate isomerase like protein, domain 1"/>
    <property type="match status" value="1"/>
</dbReference>
<dbReference type="InterPro" id="IPR000281">
    <property type="entry name" value="HTH_RpiR"/>
</dbReference>
<evidence type="ECO:0000259" key="4">
    <source>
        <dbReference type="PROSITE" id="PS51071"/>
    </source>
</evidence>
<keyword evidence="3" id="KW-0804">Transcription</keyword>
<name>A0AA89HZJ4_9LACO</name>
<evidence type="ECO:0000259" key="5">
    <source>
        <dbReference type="PROSITE" id="PS51464"/>
    </source>
</evidence>
<dbReference type="InterPro" id="IPR046348">
    <property type="entry name" value="SIS_dom_sf"/>
</dbReference>
<sequence length="284" mass="31204">MPIIAKIKKHYSLFSSAEKKVASYIMNQPDSVLQMTVQQLASESKTSAATVIRLGKKINVDGFTPLKIELAADLTQTTNTFHPDITKGEQVNSIKDKLLYNAQTSLNETVLQLDDQQLQMISKRLSKVRNLIVFGIGASYLTALNIAQKWGRIGIAVTPFNDLDGLLPLLINANQNDLIWIISNSGESSDAIQVGKIANQVGVPILSLTQSGNNSVSKLSTIAVHTSQPIEFPDRIAATNSLLVQFTVVDIIFYEYVSHNYDQSIERLGKSAEIIKTTQKKSSK</sequence>
<evidence type="ECO:0000313" key="6">
    <source>
        <dbReference type="EMBL" id="KRM20545.1"/>
    </source>
</evidence>
<dbReference type="SUPFAM" id="SSF53697">
    <property type="entry name" value="SIS domain"/>
    <property type="match status" value="1"/>
</dbReference>
<dbReference type="AlphaFoldDB" id="A0AA89HZJ4"/>
<accession>A0AA89HZJ4</accession>
<dbReference type="InterPro" id="IPR047640">
    <property type="entry name" value="RpiR-like"/>
</dbReference>
<dbReference type="PANTHER" id="PTHR30514:SF10">
    <property type="entry name" value="MURR_RPIR FAMILY TRANSCRIPTIONAL REGULATOR"/>
    <property type="match status" value="1"/>
</dbReference>
<dbReference type="InterPro" id="IPR035472">
    <property type="entry name" value="RpiR-like_SIS"/>
</dbReference>
<dbReference type="InterPro" id="IPR009057">
    <property type="entry name" value="Homeodomain-like_sf"/>
</dbReference>
<dbReference type="CDD" id="cd05013">
    <property type="entry name" value="SIS_RpiR"/>
    <property type="match status" value="1"/>
</dbReference>
<dbReference type="Pfam" id="PF01418">
    <property type="entry name" value="HTH_6"/>
    <property type="match status" value="1"/>
</dbReference>
<organism evidence="6 7">
    <name type="scientific">Latilactobacillus graminis DSM 20719</name>
    <dbReference type="NCBI Taxonomy" id="1423752"/>
    <lineage>
        <taxon>Bacteria</taxon>
        <taxon>Bacillati</taxon>
        <taxon>Bacillota</taxon>
        <taxon>Bacilli</taxon>
        <taxon>Lactobacillales</taxon>
        <taxon>Lactobacillaceae</taxon>
        <taxon>Latilactobacillus</taxon>
    </lineage>
</organism>
<feature type="domain" description="SIS" evidence="5">
    <location>
        <begin position="121"/>
        <end position="262"/>
    </location>
</feature>
<comment type="caution">
    <text evidence="6">The sequence shown here is derived from an EMBL/GenBank/DDBJ whole genome shotgun (WGS) entry which is preliminary data.</text>
</comment>
<dbReference type="GO" id="GO:0003677">
    <property type="term" value="F:DNA binding"/>
    <property type="evidence" value="ECO:0007669"/>
    <property type="project" value="UniProtKB-KW"/>
</dbReference>
<feature type="domain" description="HTH rpiR-type" evidence="4">
    <location>
        <begin position="1"/>
        <end position="77"/>
    </location>
</feature>
<dbReference type="RefSeq" id="WP_057908902.1">
    <property type="nucleotide sequence ID" value="NZ_AYZB01000072.1"/>
</dbReference>
<dbReference type="PROSITE" id="PS51071">
    <property type="entry name" value="HTH_RPIR"/>
    <property type="match status" value="1"/>
</dbReference>
<dbReference type="Pfam" id="PF01380">
    <property type="entry name" value="SIS"/>
    <property type="match status" value="1"/>
</dbReference>
<evidence type="ECO:0000256" key="2">
    <source>
        <dbReference type="ARBA" id="ARBA00023125"/>
    </source>
</evidence>
<dbReference type="GO" id="GO:0003700">
    <property type="term" value="F:DNA-binding transcription factor activity"/>
    <property type="evidence" value="ECO:0007669"/>
    <property type="project" value="InterPro"/>
</dbReference>